<feature type="binding site" evidence="11">
    <location>
        <position position="91"/>
    </location>
    <ligand>
        <name>Ni(2+)</name>
        <dbReference type="ChEBI" id="CHEBI:49786"/>
        <note>for nickel-dependent acireductone dioxygenase activity</note>
    </ligand>
</feature>
<keyword evidence="7 11" id="KW-0560">Oxidoreductase</keyword>
<feature type="binding site" evidence="11">
    <location>
        <position position="85"/>
    </location>
    <ligand>
        <name>Ni(2+)</name>
        <dbReference type="ChEBI" id="CHEBI:49786"/>
        <note>for nickel-dependent acireductone dioxygenase activity</note>
    </ligand>
</feature>
<name>A0A6C1EEW1_SACPS</name>
<dbReference type="UniPathway" id="UPA00904">
    <property type="reaction ID" value="UER00878"/>
</dbReference>
<dbReference type="Gene3D" id="2.60.120.10">
    <property type="entry name" value="Jelly Rolls"/>
    <property type="match status" value="1"/>
</dbReference>
<evidence type="ECO:0000313" key="13">
    <source>
        <dbReference type="Proteomes" id="UP000501346"/>
    </source>
</evidence>
<comment type="pathway">
    <text evidence="11">Amino-acid biosynthesis; L-methionine biosynthesis via salvage pathway; L-methionine from S-methyl-5-thio-alpha-D-ribose 1-phosphate: step 5/6.</text>
</comment>
<dbReference type="InterPro" id="IPR011051">
    <property type="entry name" value="RmlC_Cupin_sf"/>
</dbReference>
<keyword evidence="5 11" id="KW-0479">Metal-binding</keyword>
<dbReference type="GO" id="GO:0005737">
    <property type="term" value="C:cytoplasm"/>
    <property type="evidence" value="ECO:0007669"/>
    <property type="project" value="UniProtKB-SubCell"/>
</dbReference>
<protein>
    <recommendedName>
        <fullName evidence="11">Acireductone dioxygenase</fullName>
    </recommendedName>
    <alternativeName>
        <fullName evidence="11">Acireductone dioxygenase (Fe(2+)-requiring)</fullName>
        <shortName evidence="11">ARD'</shortName>
        <shortName evidence="11">Fe-ARD</shortName>
        <ecNumber evidence="11">1.13.11.54</ecNumber>
    </alternativeName>
    <alternativeName>
        <fullName evidence="11">Acireductone dioxygenase (Ni(2+)-requiring)</fullName>
        <shortName evidence="11">ARD</shortName>
        <shortName evidence="11">Ni-ARD</shortName>
        <ecNumber evidence="11">1.13.11.53</ecNumber>
    </alternativeName>
</protein>
<dbReference type="SUPFAM" id="SSF51182">
    <property type="entry name" value="RmlC-like cupins"/>
    <property type="match status" value="1"/>
</dbReference>
<keyword evidence="10 11" id="KW-0539">Nucleus</keyword>
<comment type="cofactor">
    <cofactor evidence="11">
        <name>Fe(2+)</name>
        <dbReference type="ChEBI" id="CHEBI:29033"/>
    </cofactor>
    <cofactor evidence="11">
        <name>Ni(2+)</name>
        <dbReference type="ChEBI" id="CHEBI:49786"/>
    </cofactor>
    <text evidence="11">Binds either 1 Fe or Ni cation per monomer. Iron-binding promotes an acireductone dioxygenase reaction producing 2-keto-4-methylthiobutyrate, while nickel-binding promotes an acireductone dioxygenase reaction producing 3-(methylsulfanyl)propanoate.</text>
</comment>
<comment type="subcellular location">
    <subcellularLocation>
        <location evidence="11">Cytoplasm</location>
    </subcellularLocation>
    <subcellularLocation>
        <location evidence="11">Nucleus</location>
    </subcellularLocation>
</comment>
<dbReference type="AlphaFoldDB" id="A0A6C1EEW1"/>
<evidence type="ECO:0000256" key="3">
    <source>
        <dbReference type="ARBA" id="ARBA00022596"/>
    </source>
</evidence>
<evidence type="ECO:0000256" key="10">
    <source>
        <dbReference type="ARBA" id="ARBA00023242"/>
    </source>
</evidence>
<dbReference type="CDD" id="cd02232">
    <property type="entry name" value="cupin_ARD"/>
    <property type="match status" value="1"/>
</dbReference>
<dbReference type="InterPro" id="IPR004313">
    <property type="entry name" value="ARD"/>
</dbReference>
<evidence type="ECO:0000256" key="4">
    <source>
        <dbReference type="ARBA" id="ARBA00022605"/>
    </source>
</evidence>
<dbReference type="InterPro" id="IPR014710">
    <property type="entry name" value="RmlC-like_jellyroll"/>
</dbReference>
<evidence type="ECO:0000256" key="6">
    <source>
        <dbReference type="ARBA" id="ARBA00022964"/>
    </source>
</evidence>
<dbReference type="PANTHER" id="PTHR23418:SF0">
    <property type="entry name" value="ACIREDUCTONE DIOXYGENASE"/>
    <property type="match status" value="1"/>
</dbReference>
<feature type="binding site" evidence="11">
    <location>
        <position position="132"/>
    </location>
    <ligand>
        <name>Fe(2+)</name>
        <dbReference type="ChEBI" id="CHEBI:29033"/>
        <note>for iron-dependent acireductone dioxygenase activity</note>
    </ligand>
</feature>
<comment type="function">
    <text evidence="11">Catalyzes 2 different reactions between oxygen and the acireductone 1,2-dihydroxy-3-keto-5-methylthiopentene (DHK-MTPene) depending upon the metal bound in the active site. Fe-containing acireductone dioxygenase (Fe-ARD) produces formate and 2-keto-4-methylthiobutyrate (KMTB), the alpha-ketoacid precursor of methionine in the methionine recycle pathway. Ni-containing acireductone dioxygenase (Ni-ARD) produces methylthiopropionate, carbon monoxide and formate, and does not lie on the methionine recycle pathway.</text>
</comment>
<keyword evidence="3 11" id="KW-0533">Nickel</keyword>
<dbReference type="EMBL" id="CP049010">
    <property type="protein sequence ID" value="QID87154.1"/>
    <property type="molecule type" value="Genomic_DNA"/>
</dbReference>
<reference evidence="12 13" key="1">
    <citation type="journal article" date="2019" name="BMC Genomics">
        <title>Chromosome level assembly and comparative genome analysis confirm lager-brewing yeasts originated from a single hybridization.</title>
        <authorList>
            <person name="Salazar A.N."/>
            <person name="Gorter de Vries A.R."/>
            <person name="van den Broek M."/>
            <person name="Brouwers N."/>
            <person name="de la Torre Cortes P."/>
            <person name="Kuijpers N.G.A."/>
            <person name="Daran J.G."/>
            <person name="Abeel T."/>
        </authorList>
    </citation>
    <scope>NUCLEOTIDE SEQUENCE [LARGE SCALE GENOMIC DNA]</scope>
    <source>
        <strain evidence="12 13">CBS 1483</strain>
    </source>
</reference>
<dbReference type="Proteomes" id="UP000501346">
    <property type="component" value="Chromosome SeXIII-ScXIII"/>
</dbReference>
<keyword evidence="4 11" id="KW-0028">Amino-acid biosynthesis</keyword>
<dbReference type="FunFam" id="2.60.120.10:FF:000079">
    <property type="entry name" value="1,2-dihydroxy-3-keto-5-methylthiopentene dioxygenase"/>
    <property type="match status" value="1"/>
</dbReference>
<dbReference type="GO" id="GO:0005506">
    <property type="term" value="F:iron ion binding"/>
    <property type="evidence" value="ECO:0007669"/>
    <property type="project" value="UniProtKB-UniRule"/>
</dbReference>
<evidence type="ECO:0000313" key="12">
    <source>
        <dbReference type="EMBL" id="QID87154.1"/>
    </source>
</evidence>
<gene>
    <name evidence="12" type="primary">ADI1_2</name>
    <name evidence="11" type="synonym">ADI1</name>
    <name evidence="12" type="ORF">GRS66_009815</name>
</gene>
<keyword evidence="6 11" id="KW-0223">Dioxygenase</keyword>
<dbReference type="EC" id="1.13.11.54" evidence="11"/>
<dbReference type="GO" id="GO:0010308">
    <property type="term" value="F:acireductone dioxygenase (Ni2+-requiring) activity"/>
    <property type="evidence" value="ECO:0007669"/>
    <property type="project" value="UniProtKB-UniRule"/>
</dbReference>
<feature type="binding site" evidence="11">
    <location>
        <position position="132"/>
    </location>
    <ligand>
        <name>Ni(2+)</name>
        <dbReference type="ChEBI" id="CHEBI:49786"/>
        <note>for nickel-dependent acireductone dioxygenase activity</note>
    </ligand>
</feature>
<feature type="binding site" evidence="11">
    <location>
        <position position="91"/>
    </location>
    <ligand>
        <name>Fe(2+)</name>
        <dbReference type="ChEBI" id="CHEBI:29033"/>
        <note>for iron-dependent acireductone dioxygenase activity</note>
    </ligand>
</feature>
<feature type="binding site" evidence="11">
    <location>
        <position position="87"/>
    </location>
    <ligand>
        <name>Fe(2+)</name>
        <dbReference type="ChEBI" id="CHEBI:29033"/>
        <note>for iron-dependent acireductone dioxygenase activity</note>
    </ligand>
</feature>
<evidence type="ECO:0000256" key="7">
    <source>
        <dbReference type="ARBA" id="ARBA00023002"/>
    </source>
</evidence>
<organism evidence="12 13">
    <name type="scientific">Saccharomyces pastorianus</name>
    <name type="common">Lager yeast</name>
    <name type="synonym">Saccharomyces cerevisiae x Saccharomyces eubayanus</name>
    <dbReference type="NCBI Taxonomy" id="27292"/>
    <lineage>
        <taxon>Eukaryota</taxon>
        <taxon>Fungi</taxon>
        <taxon>Dikarya</taxon>
        <taxon>Ascomycota</taxon>
        <taxon>Saccharomycotina</taxon>
        <taxon>Saccharomycetes</taxon>
        <taxon>Saccharomycetales</taxon>
        <taxon>Saccharomycetaceae</taxon>
        <taxon>Saccharomyces</taxon>
    </lineage>
</organism>
<dbReference type="InterPro" id="IPR027496">
    <property type="entry name" value="ARD_euk"/>
</dbReference>
<accession>A0A6C1EEW1</accession>
<dbReference type="GO" id="GO:0019509">
    <property type="term" value="P:L-methionine salvage from methylthioadenosine"/>
    <property type="evidence" value="ECO:0007669"/>
    <property type="project" value="UniProtKB-UniRule"/>
</dbReference>
<proteinExistence type="inferred from homology"/>
<sequence length="179" mass="21003">MVKVYVHDNKSGIDYRESHNSGTEFSLDELAKLGVIYKYCATEADVNEIAKERQYRNRDVVDIHQGSFKNEADFNEKLAMFYKEHLHEDEEIRYCLEGTGYFDVRDASTPENWVRCRVEPGDLLILPPGIYHRFTLTSTNHIKALRLFKDEPKWQAINRSTQADALPVRKHYVSRINQY</sequence>
<comment type="catalytic activity">
    <reaction evidence="11">
        <text>1,2-dihydroxy-5-(methylsulfanyl)pent-1-en-3-one + O2 = 3-(methylsulfanyl)propanoate + CO + formate + 2 H(+)</text>
        <dbReference type="Rhea" id="RHEA:14161"/>
        <dbReference type="ChEBI" id="CHEBI:15378"/>
        <dbReference type="ChEBI" id="CHEBI:15379"/>
        <dbReference type="ChEBI" id="CHEBI:15740"/>
        <dbReference type="ChEBI" id="CHEBI:17245"/>
        <dbReference type="ChEBI" id="CHEBI:49016"/>
        <dbReference type="ChEBI" id="CHEBI:49252"/>
        <dbReference type="EC" id="1.13.11.53"/>
    </reaction>
</comment>
<feature type="binding site" evidence="11">
    <location>
        <position position="87"/>
    </location>
    <ligand>
        <name>Ni(2+)</name>
        <dbReference type="ChEBI" id="CHEBI:49786"/>
        <note>for nickel-dependent acireductone dioxygenase activity</note>
    </ligand>
</feature>
<keyword evidence="13" id="KW-1185">Reference proteome</keyword>
<keyword evidence="9 11" id="KW-0486">Methionine biosynthesis</keyword>
<keyword evidence="8 11" id="KW-0408">Iron</keyword>
<dbReference type="PANTHER" id="PTHR23418">
    <property type="entry name" value="ACIREDUCTONE DIOXYGENASE"/>
    <property type="match status" value="1"/>
</dbReference>
<dbReference type="GO" id="GO:0005634">
    <property type="term" value="C:nucleus"/>
    <property type="evidence" value="ECO:0007669"/>
    <property type="project" value="UniProtKB-SubCell"/>
</dbReference>
<comment type="similarity">
    <text evidence="11">Belongs to the acireductone dioxygenase (ARD) family.</text>
</comment>
<dbReference type="GO" id="GO:0016151">
    <property type="term" value="F:nickel cation binding"/>
    <property type="evidence" value="ECO:0007669"/>
    <property type="project" value="UniProtKB-UniRule"/>
</dbReference>
<keyword evidence="2 11" id="KW-0963">Cytoplasm</keyword>
<dbReference type="HAMAP" id="MF_03154">
    <property type="entry name" value="Salvage_MtnD_euk"/>
    <property type="match status" value="1"/>
</dbReference>
<dbReference type="Pfam" id="PF03079">
    <property type="entry name" value="ARD"/>
    <property type="match status" value="1"/>
</dbReference>
<dbReference type="GO" id="GO:0010309">
    <property type="term" value="F:acireductone dioxygenase [iron(II)-requiring] activity"/>
    <property type="evidence" value="ECO:0007669"/>
    <property type="project" value="UniProtKB-UniRule"/>
</dbReference>
<evidence type="ECO:0000256" key="2">
    <source>
        <dbReference type="ARBA" id="ARBA00022490"/>
    </source>
</evidence>
<dbReference type="EC" id="1.13.11.53" evidence="11"/>
<evidence type="ECO:0000256" key="1">
    <source>
        <dbReference type="ARBA" id="ARBA00000428"/>
    </source>
</evidence>
<dbReference type="OrthoDB" id="1867259at2759"/>
<evidence type="ECO:0000256" key="8">
    <source>
        <dbReference type="ARBA" id="ARBA00023004"/>
    </source>
</evidence>
<comment type="catalytic activity">
    <reaction evidence="1 11">
        <text>1,2-dihydroxy-5-(methylsulfanyl)pent-1-en-3-one + O2 = 4-methylsulfanyl-2-oxobutanoate + formate + 2 H(+)</text>
        <dbReference type="Rhea" id="RHEA:24504"/>
        <dbReference type="ChEBI" id="CHEBI:15378"/>
        <dbReference type="ChEBI" id="CHEBI:15379"/>
        <dbReference type="ChEBI" id="CHEBI:15740"/>
        <dbReference type="ChEBI" id="CHEBI:16723"/>
        <dbReference type="ChEBI" id="CHEBI:49252"/>
        <dbReference type="EC" id="1.13.11.54"/>
    </reaction>
</comment>
<feature type="binding site" evidence="11">
    <location>
        <position position="85"/>
    </location>
    <ligand>
        <name>Fe(2+)</name>
        <dbReference type="ChEBI" id="CHEBI:29033"/>
        <note>for iron-dependent acireductone dioxygenase activity</note>
    </ligand>
</feature>
<evidence type="ECO:0000256" key="11">
    <source>
        <dbReference type="HAMAP-Rule" id="MF_03154"/>
    </source>
</evidence>
<evidence type="ECO:0000256" key="9">
    <source>
        <dbReference type="ARBA" id="ARBA00023167"/>
    </source>
</evidence>
<evidence type="ECO:0000256" key="5">
    <source>
        <dbReference type="ARBA" id="ARBA00022723"/>
    </source>
</evidence>